<dbReference type="CDD" id="cd06225">
    <property type="entry name" value="HAMP"/>
    <property type="match status" value="1"/>
</dbReference>
<sequence>MSDEYEVLFFADDAGEAYYHNEHRSNLADRGYFQRIVRDQTDISVITDPVYSRSTGNPITVLAHAVENVRGEVLGVLAATVTLDTLSRIVAQVIDQPGAMAWVLDSGGMTIAHPDTGRLMSENALDSTNQEYAAIARRMVAGDQGIGAYVDDDGRAFNVAYQPIPDTPGWSLAVAIPTDHLLATARELRTTLVVVFGITLLLLAGIIVWVASMIVRPVRETRQALDDIAAGDGDLTQRLNEDRHDEFGDLARSFNTFVDGVHTLVRQVSEAASQLSAAAEQLSVSSREASEQVQQQQSETEQVATAMTQMAATVTQVAGNASQAADAAAASDRAAHSGAEVVQLTSREVGDLAKEVQSAVSVINRLQGDAESIGTVLEVIRGIAEQTNLLALNAAIEAARAGEAGRGFAVVADEVRTLATRTQSSTQEIRSIIEKLQGAANDAVKVMDAGHAKATDGVSSAERAAKALEDITQSIGTINDMNTQIASAAEEQSAVAEDVHRSLTRISTGVEQAANGSTQIAAASDELARLAADLQTRVGRFKV</sequence>
<dbReference type="HOGENOM" id="CLU_000445_107_27_6"/>
<keyword evidence="6 11" id="KW-1133">Transmembrane helix</keyword>
<dbReference type="GO" id="GO:0004888">
    <property type="term" value="F:transmembrane signaling receptor activity"/>
    <property type="evidence" value="ECO:0007669"/>
    <property type="project" value="InterPro"/>
</dbReference>
<dbReference type="SMART" id="SM00304">
    <property type="entry name" value="HAMP"/>
    <property type="match status" value="1"/>
</dbReference>
<dbReference type="SMART" id="SM00283">
    <property type="entry name" value="MA"/>
    <property type="match status" value="1"/>
</dbReference>
<dbReference type="Pfam" id="PF00672">
    <property type="entry name" value="HAMP"/>
    <property type="match status" value="1"/>
</dbReference>
<evidence type="ECO:0000256" key="7">
    <source>
        <dbReference type="ARBA" id="ARBA00023136"/>
    </source>
</evidence>
<evidence type="ECO:0000259" key="12">
    <source>
        <dbReference type="PROSITE" id="PS50111"/>
    </source>
</evidence>
<keyword evidence="4" id="KW-0997">Cell inner membrane</keyword>
<evidence type="ECO:0000256" key="8">
    <source>
        <dbReference type="ARBA" id="ARBA00023224"/>
    </source>
</evidence>
<evidence type="ECO:0008006" key="17">
    <source>
        <dbReference type="Google" id="ProtNLM"/>
    </source>
</evidence>
<keyword evidence="7 11" id="KW-0472">Membrane</keyword>
<comment type="subcellular location">
    <subcellularLocation>
        <location evidence="1">Cell inner membrane</location>
        <topology evidence="1">Multi-pass membrane protein</topology>
    </subcellularLocation>
</comment>
<dbReference type="InterPro" id="IPR033479">
    <property type="entry name" value="dCache_1"/>
</dbReference>
<dbReference type="EMBL" id="CP007268">
    <property type="protein sequence ID" value="AHK79125.1"/>
    <property type="molecule type" value="Genomic_DNA"/>
</dbReference>
<dbReference type="CDD" id="cd11386">
    <property type="entry name" value="MCP_signal"/>
    <property type="match status" value="1"/>
</dbReference>
<evidence type="ECO:0000259" key="14">
    <source>
        <dbReference type="PROSITE" id="PS50885"/>
    </source>
</evidence>
<dbReference type="CDD" id="cd12912">
    <property type="entry name" value="PDC2_MCP_like"/>
    <property type="match status" value="1"/>
</dbReference>
<dbReference type="InterPro" id="IPR004089">
    <property type="entry name" value="MCPsignal_dom"/>
</dbReference>
<evidence type="ECO:0000256" key="9">
    <source>
        <dbReference type="ARBA" id="ARBA00029447"/>
    </source>
</evidence>
<keyword evidence="2" id="KW-1003">Cell membrane</keyword>
<evidence type="ECO:0000256" key="6">
    <source>
        <dbReference type="ARBA" id="ARBA00022989"/>
    </source>
</evidence>
<evidence type="ECO:0000313" key="15">
    <source>
        <dbReference type="EMBL" id="AHK79125.1"/>
    </source>
</evidence>
<dbReference type="KEGG" id="hhc:M911_08120"/>
<dbReference type="CDD" id="cd12914">
    <property type="entry name" value="PDC1_DGC_like"/>
    <property type="match status" value="1"/>
</dbReference>
<reference evidence="16" key="2">
    <citation type="submission" date="2014-02" db="EMBL/GenBank/DDBJ databases">
        <title>Draft Genome Sequence of extremely halophilic bacteria Halorhodospira halochloris.</title>
        <authorList>
            <person name="Singh K.S."/>
        </authorList>
    </citation>
    <scope>NUCLEOTIDE SEQUENCE [LARGE SCALE GENOMIC DNA]</scope>
    <source>
        <strain evidence="16">A</strain>
    </source>
</reference>
<feature type="domain" description="Methyl-accepting transducer" evidence="12">
    <location>
        <begin position="271"/>
        <end position="507"/>
    </location>
</feature>
<organism evidence="15 16">
    <name type="scientific">Ectothiorhodospira haloalkaliphila</name>
    <dbReference type="NCBI Taxonomy" id="421628"/>
    <lineage>
        <taxon>Bacteria</taxon>
        <taxon>Pseudomonadati</taxon>
        <taxon>Pseudomonadota</taxon>
        <taxon>Gammaproteobacteria</taxon>
        <taxon>Chromatiales</taxon>
        <taxon>Ectothiorhodospiraceae</taxon>
        <taxon>Ectothiorhodospira</taxon>
    </lineage>
</organism>
<dbReference type="InterPro" id="IPR004090">
    <property type="entry name" value="Chemotax_Me-accpt_rcpt"/>
</dbReference>
<comment type="similarity">
    <text evidence="9">Belongs to the methyl-accepting chemotaxis (MCP) protein family.</text>
</comment>
<dbReference type="PROSITE" id="PS50111">
    <property type="entry name" value="CHEMOTAXIS_TRANSDUC_2"/>
    <property type="match status" value="1"/>
</dbReference>
<evidence type="ECO:0000256" key="3">
    <source>
        <dbReference type="ARBA" id="ARBA00022500"/>
    </source>
</evidence>
<feature type="domain" description="T-SNARE coiled-coil homology" evidence="13">
    <location>
        <begin position="458"/>
        <end position="520"/>
    </location>
</feature>
<accession>W8L5K0</accession>
<dbReference type="Proteomes" id="UP000019442">
    <property type="component" value="Chromosome"/>
</dbReference>
<keyword evidence="3" id="KW-0145">Chemotaxis</keyword>
<dbReference type="PATRIC" id="fig|1354791.3.peg.2072"/>
<dbReference type="PRINTS" id="PR00260">
    <property type="entry name" value="CHEMTRNSDUCR"/>
</dbReference>
<proteinExistence type="inferred from homology"/>
<dbReference type="Pfam" id="PF02743">
    <property type="entry name" value="dCache_1"/>
    <property type="match status" value="1"/>
</dbReference>
<dbReference type="PANTHER" id="PTHR32089:SF112">
    <property type="entry name" value="LYSOZYME-LIKE PROTEIN-RELATED"/>
    <property type="match status" value="1"/>
</dbReference>
<dbReference type="PROSITE" id="PS50192">
    <property type="entry name" value="T_SNARE"/>
    <property type="match status" value="1"/>
</dbReference>
<dbReference type="GO" id="GO:0005886">
    <property type="term" value="C:plasma membrane"/>
    <property type="evidence" value="ECO:0007669"/>
    <property type="project" value="UniProtKB-SubCell"/>
</dbReference>
<dbReference type="Gene3D" id="3.30.450.20">
    <property type="entry name" value="PAS domain"/>
    <property type="match status" value="1"/>
</dbReference>
<evidence type="ECO:0000256" key="4">
    <source>
        <dbReference type="ARBA" id="ARBA00022519"/>
    </source>
</evidence>
<evidence type="ECO:0000256" key="1">
    <source>
        <dbReference type="ARBA" id="ARBA00004429"/>
    </source>
</evidence>
<dbReference type="GO" id="GO:0007165">
    <property type="term" value="P:signal transduction"/>
    <property type="evidence" value="ECO:0007669"/>
    <property type="project" value="UniProtKB-KW"/>
</dbReference>
<evidence type="ECO:0000256" key="10">
    <source>
        <dbReference type="PROSITE-ProRule" id="PRU00284"/>
    </source>
</evidence>
<dbReference type="GO" id="GO:0006935">
    <property type="term" value="P:chemotaxis"/>
    <property type="evidence" value="ECO:0007669"/>
    <property type="project" value="UniProtKB-KW"/>
</dbReference>
<reference evidence="15 16" key="1">
    <citation type="journal article" date="2014" name="J Genomics">
        <title>Draft Genome Sequence of the Extremely Halophilic Phototrophic Purple Sulfur Bacterium Halorhodospira halochloris.</title>
        <authorList>
            <person name="Singh K.S."/>
            <person name="Kirksey J."/>
            <person name="Hoff W.D."/>
            <person name="Deole R."/>
        </authorList>
    </citation>
    <scope>NUCLEOTIDE SEQUENCE [LARGE SCALE GENOMIC DNA]</scope>
    <source>
        <strain evidence="15 16">A</strain>
    </source>
</reference>
<feature type="transmembrane region" description="Helical" evidence="11">
    <location>
        <begin position="192"/>
        <end position="215"/>
    </location>
</feature>
<feature type="domain" description="HAMP" evidence="14">
    <location>
        <begin position="212"/>
        <end position="266"/>
    </location>
</feature>
<keyword evidence="5 11" id="KW-0812">Transmembrane</keyword>
<evidence type="ECO:0000313" key="16">
    <source>
        <dbReference type="Proteomes" id="UP000019442"/>
    </source>
</evidence>
<protein>
    <recommendedName>
        <fullName evidence="17">Chemotaxis protein</fullName>
    </recommendedName>
</protein>
<dbReference type="Gene3D" id="1.10.287.950">
    <property type="entry name" value="Methyl-accepting chemotaxis protein"/>
    <property type="match status" value="1"/>
</dbReference>
<dbReference type="FunFam" id="1.10.287.950:FF:000001">
    <property type="entry name" value="Methyl-accepting chemotaxis sensory transducer"/>
    <property type="match status" value="1"/>
</dbReference>
<dbReference type="SUPFAM" id="SSF58104">
    <property type="entry name" value="Methyl-accepting chemotaxis protein (MCP) signaling domain"/>
    <property type="match status" value="1"/>
</dbReference>
<dbReference type="Pfam" id="PF00015">
    <property type="entry name" value="MCPsignal"/>
    <property type="match status" value="1"/>
</dbReference>
<name>W8L5K0_9GAMM</name>
<keyword evidence="8 10" id="KW-0807">Transducer</keyword>
<gene>
    <name evidence="15" type="ORF">M911_08120</name>
</gene>
<dbReference type="PROSITE" id="PS50885">
    <property type="entry name" value="HAMP"/>
    <property type="match status" value="1"/>
</dbReference>
<dbReference type="PANTHER" id="PTHR32089">
    <property type="entry name" value="METHYL-ACCEPTING CHEMOTAXIS PROTEIN MCPB"/>
    <property type="match status" value="1"/>
</dbReference>
<evidence type="ECO:0000256" key="5">
    <source>
        <dbReference type="ARBA" id="ARBA00022692"/>
    </source>
</evidence>
<keyword evidence="16" id="KW-1185">Reference proteome</keyword>
<dbReference type="InterPro" id="IPR003660">
    <property type="entry name" value="HAMP_dom"/>
</dbReference>
<evidence type="ECO:0000256" key="11">
    <source>
        <dbReference type="SAM" id="Phobius"/>
    </source>
</evidence>
<dbReference type="InterPro" id="IPR000727">
    <property type="entry name" value="T_SNARE_dom"/>
</dbReference>
<dbReference type="AlphaFoldDB" id="W8L5K0"/>
<evidence type="ECO:0000256" key="2">
    <source>
        <dbReference type="ARBA" id="ARBA00022475"/>
    </source>
</evidence>
<evidence type="ECO:0000259" key="13">
    <source>
        <dbReference type="PROSITE" id="PS50192"/>
    </source>
</evidence>